<dbReference type="GO" id="GO:0003755">
    <property type="term" value="F:peptidyl-prolyl cis-trans isomerase activity"/>
    <property type="evidence" value="ECO:0007669"/>
    <property type="project" value="InterPro"/>
</dbReference>
<evidence type="ECO:0000313" key="9">
    <source>
        <dbReference type="Proteomes" id="UP000250275"/>
    </source>
</evidence>
<keyword evidence="8" id="KW-0413">Isomerase</keyword>
<comment type="subunit">
    <text evidence="6">Part of the activated spliceosome B/catalytic step 1 spliceosome, one of the forms of the spliceosome which has a well-formed active site but still cannot catalyze the branching reaction and is composed at least of 52 proteins, the U2, U5 and U6 snRNAs and the pre-mRNA. Recruited during early steps of activated spliceosome B maturation, it is probably one of the first proteins released from this complex as he matures to the spliceosome C complex. Component of the minor spliceosome, which splices U12-type introns.</text>
</comment>
<keyword evidence="9" id="KW-1185">Reference proteome</keyword>
<comment type="similarity">
    <text evidence="2">Belongs to the cyclophilin-type PPIase family.</text>
</comment>
<dbReference type="Pfam" id="PF00160">
    <property type="entry name" value="Pro_isomerase"/>
    <property type="match status" value="1"/>
</dbReference>
<dbReference type="GO" id="GO:0071013">
    <property type="term" value="C:catalytic step 2 spliceosome"/>
    <property type="evidence" value="ECO:0007669"/>
    <property type="project" value="TreeGrafter"/>
</dbReference>
<evidence type="ECO:0000256" key="1">
    <source>
        <dbReference type="ARBA" id="ARBA00004123"/>
    </source>
</evidence>
<evidence type="ECO:0000256" key="5">
    <source>
        <dbReference type="ARBA" id="ARBA00042090"/>
    </source>
</evidence>
<dbReference type="InterPro" id="IPR029000">
    <property type="entry name" value="Cyclophilin-like_dom_sf"/>
</dbReference>
<evidence type="ECO:0000256" key="6">
    <source>
        <dbReference type="ARBA" id="ARBA00046368"/>
    </source>
</evidence>
<accession>A0A310SAX3</accession>
<evidence type="ECO:0000313" key="8">
    <source>
        <dbReference type="EMBL" id="OAD54215.1"/>
    </source>
</evidence>
<evidence type="ECO:0000256" key="4">
    <source>
        <dbReference type="ARBA" id="ARBA00040027"/>
    </source>
</evidence>
<dbReference type="AlphaFoldDB" id="A0A310SAX3"/>
<gene>
    <name evidence="8" type="ORF">WN48_08229</name>
</gene>
<dbReference type="InterPro" id="IPR002130">
    <property type="entry name" value="Cyclophilin-type_PPIase_dom"/>
</dbReference>
<feature type="domain" description="PPIase cyclophilin-type" evidence="7">
    <location>
        <begin position="6"/>
        <end position="52"/>
    </location>
</feature>
<sequence>MKGYGEFHTRLHFCQRDLIVIANAGKDDNGSQFFFTLNSTPDLQNKHIILGKNDRPLYPPRLIKTMILNNPFSDIIPRIIVHEELCPDSIILYNEKFCYRDFHLLSFGGEVKEDEEESVILNKKFSGKGKSDHDHLTDPK</sequence>
<dbReference type="InterPro" id="IPR044666">
    <property type="entry name" value="Cyclophilin_A-like"/>
</dbReference>
<reference evidence="8 9" key="1">
    <citation type="submission" date="2015-07" db="EMBL/GenBank/DDBJ databases">
        <title>The genome of Eufriesea mexicana.</title>
        <authorList>
            <person name="Pan H."/>
            <person name="Kapheim K."/>
        </authorList>
    </citation>
    <scope>NUCLEOTIDE SEQUENCE [LARGE SCALE GENOMIC DNA]</scope>
    <source>
        <strain evidence="8">0111107269</strain>
        <tissue evidence="8">Whole body</tissue>
    </source>
</reference>
<dbReference type="PANTHER" id="PTHR45625">
    <property type="entry name" value="PEPTIDYL-PROLYL CIS-TRANS ISOMERASE-RELATED"/>
    <property type="match status" value="1"/>
</dbReference>
<dbReference type="Gene3D" id="2.40.100.10">
    <property type="entry name" value="Cyclophilin-like"/>
    <property type="match status" value="1"/>
</dbReference>
<comment type="subcellular location">
    <subcellularLocation>
        <location evidence="1">Nucleus</location>
    </subcellularLocation>
</comment>
<dbReference type="SUPFAM" id="SSF50891">
    <property type="entry name" value="Cyclophilin-like"/>
    <property type="match status" value="1"/>
</dbReference>
<proteinExistence type="inferred from homology"/>
<evidence type="ECO:0000256" key="3">
    <source>
        <dbReference type="ARBA" id="ARBA00023242"/>
    </source>
</evidence>
<dbReference type="PANTHER" id="PTHR45625:SF6">
    <property type="entry name" value="SPLICEOSOME-ASSOCIATED PROTEIN CWC27 HOMOLOG"/>
    <property type="match status" value="1"/>
</dbReference>
<organism evidence="8 9">
    <name type="scientific">Eufriesea mexicana</name>
    <dbReference type="NCBI Taxonomy" id="516756"/>
    <lineage>
        <taxon>Eukaryota</taxon>
        <taxon>Metazoa</taxon>
        <taxon>Ecdysozoa</taxon>
        <taxon>Arthropoda</taxon>
        <taxon>Hexapoda</taxon>
        <taxon>Insecta</taxon>
        <taxon>Pterygota</taxon>
        <taxon>Neoptera</taxon>
        <taxon>Endopterygota</taxon>
        <taxon>Hymenoptera</taxon>
        <taxon>Apocrita</taxon>
        <taxon>Aculeata</taxon>
        <taxon>Apoidea</taxon>
        <taxon>Anthophila</taxon>
        <taxon>Apidae</taxon>
        <taxon>Eufriesea</taxon>
    </lineage>
</organism>
<evidence type="ECO:0000256" key="2">
    <source>
        <dbReference type="ARBA" id="ARBA00007365"/>
    </source>
</evidence>
<protein>
    <recommendedName>
        <fullName evidence="4">Spliceosome-associated protein CWC27 homolog</fullName>
    </recommendedName>
    <alternativeName>
        <fullName evidence="5">Probable inactive peptidyl-prolyl cis-trans isomerase CWC27 homolog</fullName>
    </alternativeName>
</protein>
<keyword evidence="3" id="KW-0539">Nucleus</keyword>
<evidence type="ECO:0000259" key="7">
    <source>
        <dbReference type="Pfam" id="PF00160"/>
    </source>
</evidence>
<dbReference type="Proteomes" id="UP000250275">
    <property type="component" value="Unassembled WGS sequence"/>
</dbReference>
<dbReference type="EMBL" id="KQ765038">
    <property type="protein sequence ID" value="OAD54215.1"/>
    <property type="molecule type" value="Genomic_DNA"/>
</dbReference>
<name>A0A310SAX3_9HYME</name>